<comment type="caution">
    <text evidence="8">The sequence shown here is derived from an EMBL/GenBank/DDBJ whole genome shotgun (WGS) entry which is preliminary data.</text>
</comment>
<sequence length="369" mass="41870">MSSPRFTILAFGFAALLIMPVADQLLGLSNAFKSTENRRTGGMPVLHFPHVNTFIRQFDQYYKENFGWRNALFYAYSRWKYRLLGESPLPEKVVVGKNGWHYLGNSYNNVVDQHRNLYPLSADSARIITSRLLTYQRDLAKQGIRFYVMIAPDSHSIYPENLPDNVAASAAPSRLDVFKQYLTSHTTIPLVDIRDTLIAAKKDHVVYYQTDTHWNDYGTLIGCAALLNRIRQDMPAIPVPFTGNYAIKQMRGAGGDLVQMLTLQEEVKDSVFYEIKPAPVVSSTQTATVPNDEYGFPSLRFVGTAPDRPKLLFIGDSFSHSMTQFLPGYFREAYFVRSSHLNPALVQTEKPDIVVVEIVERNISWLKAL</sequence>
<organism evidence="8 9">
    <name type="scientific">Arsenicibacter rosenii</name>
    <dbReference type="NCBI Taxonomy" id="1750698"/>
    <lineage>
        <taxon>Bacteria</taxon>
        <taxon>Pseudomonadati</taxon>
        <taxon>Bacteroidota</taxon>
        <taxon>Cytophagia</taxon>
        <taxon>Cytophagales</taxon>
        <taxon>Spirosomataceae</taxon>
        <taxon>Arsenicibacter</taxon>
    </lineage>
</organism>
<dbReference type="RefSeq" id="WP_071505650.1">
    <property type="nucleotide sequence ID" value="NZ_MORL01000019.1"/>
</dbReference>
<name>A0A1S2VDF7_9BACT</name>
<evidence type="ECO:0000259" key="7">
    <source>
        <dbReference type="Pfam" id="PF16822"/>
    </source>
</evidence>
<dbReference type="Pfam" id="PF16822">
    <property type="entry name" value="ALGX"/>
    <property type="match status" value="1"/>
</dbReference>
<dbReference type="AlphaFoldDB" id="A0A1S2VDF7"/>
<evidence type="ECO:0000256" key="5">
    <source>
        <dbReference type="ARBA" id="ARBA00022764"/>
    </source>
</evidence>
<gene>
    <name evidence="8" type="ORF">BLX24_23425</name>
</gene>
<keyword evidence="9" id="KW-1185">Reference proteome</keyword>
<comment type="subcellular location">
    <subcellularLocation>
        <location evidence="1">Periplasm</location>
    </subcellularLocation>
</comment>
<evidence type="ECO:0000313" key="9">
    <source>
        <dbReference type="Proteomes" id="UP000181790"/>
    </source>
</evidence>
<evidence type="ECO:0000256" key="2">
    <source>
        <dbReference type="ARBA" id="ARBA00005182"/>
    </source>
</evidence>
<dbReference type="GO" id="GO:0042597">
    <property type="term" value="C:periplasmic space"/>
    <property type="evidence" value="ECO:0007669"/>
    <property type="project" value="UniProtKB-SubCell"/>
</dbReference>
<evidence type="ECO:0000256" key="6">
    <source>
        <dbReference type="ARBA" id="ARBA00022841"/>
    </source>
</evidence>
<dbReference type="CDD" id="cd14440">
    <property type="entry name" value="AlgX_N_like_3"/>
    <property type="match status" value="1"/>
</dbReference>
<evidence type="ECO:0000256" key="1">
    <source>
        <dbReference type="ARBA" id="ARBA00004418"/>
    </source>
</evidence>
<dbReference type="UniPathway" id="UPA00286"/>
<dbReference type="GO" id="GO:0042121">
    <property type="term" value="P:alginic acid biosynthetic process"/>
    <property type="evidence" value="ECO:0007669"/>
    <property type="project" value="UniProtKB-UniPathway"/>
</dbReference>
<keyword evidence="4" id="KW-0732">Signal</keyword>
<accession>A0A1S2VDF7</accession>
<dbReference type="InterPro" id="IPR031811">
    <property type="entry name" value="ALGX/ALGJ_SGNH-like"/>
</dbReference>
<proteinExistence type="predicted"/>
<evidence type="ECO:0000256" key="4">
    <source>
        <dbReference type="ARBA" id="ARBA00022729"/>
    </source>
</evidence>
<dbReference type="GO" id="GO:0016740">
    <property type="term" value="F:transferase activity"/>
    <property type="evidence" value="ECO:0007669"/>
    <property type="project" value="UniProtKB-KW"/>
</dbReference>
<keyword evidence="6" id="KW-0016">Alginate biosynthesis</keyword>
<protein>
    <recommendedName>
        <fullName evidence="7">AlgX/AlgJ SGNH hydrolase-like domain-containing protein</fullName>
    </recommendedName>
</protein>
<evidence type="ECO:0000256" key="3">
    <source>
        <dbReference type="ARBA" id="ARBA00022679"/>
    </source>
</evidence>
<dbReference type="OrthoDB" id="175771at2"/>
<keyword evidence="5" id="KW-0574">Periplasm</keyword>
<comment type="pathway">
    <text evidence="2">Glycan biosynthesis; alginate biosynthesis.</text>
</comment>
<dbReference type="EMBL" id="MORL01000019">
    <property type="protein sequence ID" value="OIN56732.1"/>
    <property type="molecule type" value="Genomic_DNA"/>
</dbReference>
<reference evidence="8 9" key="1">
    <citation type="submission" date="2016-10" db="EMBL/GenBank/DDBJ databases">
        <title>Arsenicibacter rosenii gen. nov., sp. nov., an efficient arsenic-methylating bacterium isolated from an arsenic-contaminated paddy soil.</title>
        <authorList>
            <person name="Huang K."/>
        </authorList>
    </citation>
    <scope>NUCLEOTIDE SEQUENCE [LARGE SCALE GENOMIC DNA]</scope>
    <source>
        <strain evidence="8 9">SM-1</strain>
    </source>
</reference>
<feature type="domain" description="AlgX/AlgJ SGNH hydrolase-like" evidence="7">
    <location>
        <begin position="93"/>
        <end position="326"/>
    </location>
</feature>
<dbReference type="Proteomes" id="UP000181790">
    <property type="component" value="Unassembled WGS sequence"/>
</dbReference>
<evidence type="ECO:0000313" key="8">
    <source>
        <dbReference type="EMBL" id="OIN56732.1"/>
    </source>
</evidence>
<keyword evidence="3" id="KW-0808">Transferase</keyword>